<feature type="domain" description="N-acetyltransferase" evidence="1">
    <location>
        <begin position="17"/>
        <end position="178"/>
    </location>
</feature>
<dbReference type="Gene3D" id="3.40.630.30">
    <property type="match status" value="1"/>
</dbReference>
<evidence type="ECO:0000313" key="2">
    <source>
        <dbReference type="EMBL" id="RMV08648.1"/>
    </source>
</evidence>
<dbReference type="RefSeq" id="WP_122235895.1">
    <property type="nucleotide sequence ID" value="NZ_RBUM01000415.1"/>
</dbReference>
<accession>A0A3M5ZPY0</accession>
<name>A0A3M5ZPY0_PSESS</name>
<dbReference type="InterPro" id="IPR016181">
    <property type="entry name" value="Acyl_CoA_acyltransferase"/>
</dbReference>
<dbReference type="PROSITE" id="PS51186">
    <property type="entry name" value="GNAT"/>
    <property type="match status" value="1"/>
</dbReference>
<evidence type="ECO:0000259" key="1">
    <source>
        <dbReference type="PROSITE" id="PS51186"/>
    </source>
</evidence>
<proteinExistence type="predicted"/>
<organism evidence="2 3">
    <name type="scientific">Pseudomonas savastanoi</name>
    <name type="common">Pseudomonas syringae pv. savastanoi</name>
    <dbReference type="NCBI Taxonomy" id="29438"/>
    <lineage>
        <taxon>Bacteria</taxon>
        <taxon>Pseudomonadati</taxon>
        <taxon>Pseudomonadota</taxon>
        <taxon>Gammaproteobacteria</taxon>
        <taxon>Pseudomonadales</taxon>
        <taxon>Pseudomonadaceae</taxon>
        <taxon>Pseudomonas</taxon>
    </lineage>
</organism>
<dbReference type="Pfam" id="PF00583">
    <property type="entry name" value="Acetyltransf_1"/>
    <property type="match status" value="1"/>
</dbReference>
<dbReference type="EMBL" id="RBUN01000609">
    <property type="protein sequence ID" value="RMV08648.1"/>
    <property type="molecule type" value="Genomic_DNA"/>
</dbReference>
<evidence type="ECO:0000313" key="3">
    <source>
        <dbReference type="Proteomes" id="UP000272703"/>
    </source>
</evidence>
<dbReference type="InterPro" id="IPR000182">
    <property type="entry name" value="GNAT_dom"/>
</dbReference>
<dbReference type="GO" id="GO:0016747">
    <property type="term" value="F:acyltransferase activity, transferring groups other than amino-acyl groups"/>
    <property type="evidence" value="ECO:0007669"/>
    <property type="project" value="InterPro"/>
</dbReference>
<dbReference type="AlphaFoldDB" id="A0A3M5ZPY0"/>
<dbReference type="SUPFAM" id="SSF55729">
    <property type="entry name" value="Acyl-CoA N-acyltransferases (Nat)"/>
    <property type="match status" value="1"/>
</dbReference>
<sequence length="194" mass="21836">MQTSQLPIVANPTIHAGELYSADAAELQNFFDLNPEYFLICHGEPARPDEAATELELKIPDGMACRRQWFIGFREQGVGLIAVEHIIQDLFIESVWHIGLLILEGCRHGKGDAQLIYAATEHWAVTQGARWLRIGVVTDNLRAKRFWESQGFATVCERKGVAMGLKKNTILTMIKTLSGTTIPQYLELVERDRT</sequence>
<comment type="caution">
    <text evidence="2">The sequence shown here is derived from an EMBL/GenBank/DDBJ whole genome shotgun (WGS) entry which is preliminary data.</text>
</comment>
<keyword evidence="2" id="KW-0808">Transferase</keyword>
<reference evidence="2 3" key="1">
    <citation type="submission" date="2018-08" db="EMBL/GenBank/DDBJ databases">
        <title>Recombination of ecologically and evolutionarily significant loci maintains genetic cohesion in the Pseudomonas syringae species complex.</title>
        <authorList>
            <person name="Dillon M."/>
            <person name="Thakur S."/>
            <person name="Almeida R.N.D."/>
            <person name="Weir B.S."/>
            <person name="Guttman D.S."/>
        </authorList>
    </citation>
    <scope>NUCLEOTIDE SEQUENCE [LARGE SCALE GENOMIC DNA]</scope>
    <source>
        <strain evidence="2 3">ICMP 11897</strain>
    </source>
</reference>
<protein>
    <submittedName>
        <fullName evidence="2">Putative acetyltransferase</fullName>
    </submittedName>
</protein>
<dbReference type="Proteomes" id="UP000272703">
    <property type="component" value="Unassembled WGS sequence"/>
</dbReference>
<gene>
    <name evidence="2" type="ORF">ALP16_02638</name>
</gene>